<evidence type="ECO:0000313" key="2">
    <source>
        <dbReference type="EMBL" id="KAF0312756.1"/>
    </source>
</evidence>
<accession>A0A6A4WZ25</accession>
<name>A0A6A4WZ25_AMPAM</name>
<dbReference type="PANTHER" id="PTHR37159">
    <property type="entry name" value="GH11867P"/>
    <property type="match status" value="1"/>
</dbReference>
<organism evidence="2 3">
    <name type="scientific">Amphibalanus amphitrite</name>
    <name type="common">Striped barnacle</name>
    <name type="synonym">Balanus amphitrite</name>
    <dbReference type="NCBI Taxonomy" id="1232801"/>
    <lineage>
        <taxon>Eukaryota</taxon>
        <taxon>Metazoa</taxon>
        <taxon>Ecdysozoa</taxon>
        <taxon>Arthropoda</taxon>
        <taxon>Crustacea</taxon>
        <taxon>Multicrustacea</taxon>
        <taxon>Cirripedia</taxon>
        <taxon>Thoracica</taxon>
        <taxon>Thoracicalcarea</taxon>
        <taxon>Balanomorpha</taxon>
        <taxon>Balanoidea</taxon>
        <taxon>Balanidae</taxon>
        <taxon>Amphibalaninae</taxon>
        <taxon>Amphibalanus</taxon>
    </lineage>
</organism>
<reference evidence="2 3" key="1">
    <citation type="submission" date="2019-07" db="EMBL/GenBank/DDBJ databases">
        <title>Draft genome assembly of a fouling barnacle, Amphibalanus amphitrite (Darwin, 1854): The first reference genome for Thecostraca.</title>
        <authorList>
            <person name="Kim W."/>
        </authorList>
    </citation>
    <scope>NUCLEOTIDE SEQUENCE [LARGE SCALE GENOMIC DNA]</scope>
    <source>
        <strain evidence="2">SNU_AA5</strain>
        <tissue evidence="2">Soma without cirri and trophi</tissue>
    </source>
</reference>
<dbReference type="OrthoDB" id="6361347at2759"/>
<protein>
    <submittedName>
        <fullName evidence="2">Uncharacterized protein</fullName>
    </submittedName>
</protein>
<evidence type="ECO:0000313" key="3">
    <source>
        <dbReference type="Proteomes" id="UP000440578"/>
    </source>
</evidence>
<sequence length="320" mass="36402">MKSDDSDVPPPRPEPPSDAWVEAKLTTLLQEAPAEDGDCGNSSSQPPDWLDDRKLARARRLHEIYWPVINNSQVMSLFLSNADKVRAMHRRVTEQLEGKDLAEVDVPAPGRCPLAALRGDLGPPPAEPARPTRFLSQLDMVLTQWFFVGLVVLHPEKFGLAHLTDDDLVCFVHLWRSIGHRLGVAERHNLCVGSLTQVRALCLQLERRVLVPQLRHPDRCWLGLTHALFDGLGTVFRQCHHDVFLYYILHDVLGLEVPRLYGTLSWLTRLRHRLLRTIFRLANGNTEMHARIRERARAEFVTGVEKEGLPKNVTYVLDLI</sequence>
<keyword evidence="3" id="KW-1185">Reference proteome</keyword>
<dbReference type="AlphaFoldDB" id="A0A6A4WZ25"/>
<dbReference type="EMBL" id="VIIS01000137">
    <property type="protein sequence ID" value="KAF0312756.1"/>
    <property type="molecule type" value="Genomic_DNA"/>
</dbReference>
<comment type="caution">
    <text evidence="2">The sequence shown here is derived from an EMBL/GenBank/DDBJ whole genome shotgun (WGS) entry which is preliminary data.</text>
</comment>
<dbReference type="PANTHER" id="PTHR37159:SF1">
    <property type="entry name" value="GH11867P"/>
    <property type="match status" value="1"/>
</dbReference>
<dbReference type="Proteomes" id="UP000440578">
    <property type="component" value="Unassembled WGS sequence"/>
</dbReference>
<feature type="region of interest" description="Disordered" evidence="1">
    <location>
        <begin position="31"/>
        <end position="50"/>
    </location>
</feature>
<proteinExistence type="predicted"/>
<gene>
    <name evidence="2" type="ORF">FJT64_001747</name>
</gene>
<evidence type="ECO:0000256" key="1">
    <source>
        <dbReference type="SAM" id="MobiDB-lite"/>
    </source>
</evidence>